<dbReference type="EMBL" id="LRQV01000014">
    <property type="protein sequence ID" value="KXK62753.1"/>
    <property type="molecule type" value="Genomic_DNA"/>
</dbReference>
<reference evidence="1 2" key="1">
    <citation type="submission" date="2016-01" db="EMBL/GenBank/DDBJ databases">
        <title>Whole genome sequence and analysis of Micromonospora rosaria DSM 803, which can produce antibacterial substance rosamicin.</title>
        <authorList>
            <person name="Yang H."/>
            <person name="He X."/>
            <person name="Zhu D."/>
        </authorList>
    </citation>
    <scope>NUCLEOTIDE SEQUENCE [LARGE SCALE GENOMIC DNA]</scope>
    <source>
        <strain evidence="1 2">DSM 803</strain>
    </source>
</reference>
<accession>A0A136PWM1</accession>
<dbReference type="Proteomes" id="UP000070620">
    <property type="component" value="Unassembled WGS sequence"/>
</dbReference>
<gene>
    <name evidence="1" type="ORF">AWW66_06835</name>
</gene>
<evidence type="ECO:0000313" key="2">
    <source>
        <dbReference type="Proteomes" id="UP000070620"/>
    </source>
</evidence>
<sequence>MPADPLRPRRPDPHFAAEAAAAHAAGLDVALVDHDALAAGRDPDRTCPTSPTCRPPWVTALAAAA</sequence>
<evidence type="ECO:0000313" key="1">
    <source>
        <dbReference type="EMBL" id="KXK62753.1"/>
    </source>
</evidence>
<proteinExistence type="predicted"/>
<comment type="caution">
    <text evidence="1">The sequence shown here is derived from an EMBL/GenBank/DDBJ whole genome shotgun (WGS) entry which is preliminary data.</text>
</comment>
<name>A0A136PWM1_9ACTN</name>
<protein>
    <submittedName>
        <fullName evidence="1">Uncharacterized protein</fullName>
    </submittedName>
</protein>
<dbReference type="AlphaFoldDB" id="A0A136PWM1"/>
<dbReference type="RefSeq" id="WP_067361366.1">
    <property type="nucleotide sequence ID" value="NZ_JBIUBN010000024.1"/>
</dbReference>
<keyword evidence="2" id="KW-1185">Reference proteome</keyword>
<organism evidence="1 2">
    <name type="scientific">Micromonospora rosaria</name>
    <dbReference type="NCBI Taxonomy" id="47874"/>
    <lineage>
        <taxon>Bacteria</taxon>
        <taxon>Bacillati</taxon>
        <taxon>Actinomycetota</taxon>
        <taxon>Actinomycetes</taxon>
        <taxon>Micromonosporales</taxon>
        <taxon>Micromonosporaceae</taxon>
        <taxon>Micromonospora</taxon>
    </lineage>
</organism>